<reference evidence="2" key="1">
    <citation type="journal article" date="2021" name="Proc. Natl. Acad. Sci. U.S.A.">
        <title>A Catalog of Tens of Thousands of Viruses from Human Metagenomes Reveals Hidden Associations with Chronic Diseases.</title>
        <authorList>
            <person name="Tisza M.J."/>
            <person name="Buck C.B."/>
        </authorList>
    </citation>
    <scope>NUCLEOTIDE SEQUENCE</scope>
    <source>
        <strain evidence="2">CtUT63</strain>
    </source>
</reference>
<feature type="region of interest" description="Disordered" evidence="1">
    <location>
        <begin position="793"/>
        <end position="816"/>
    </location>
</feature>
<dbReference type="EMBL" id="BK015595">
    <property type="protein sequence ID" value="DAE14843.1"/>
    <property type="molecule type" value="Genomic_DNA"/>
</dbReference>
<organism evidence="2">
    <name type="scientific">Podoviridae sp. ctUT63</name>
    <dbReference type="NCBI Taxonomy" id="2825253"/>
    <lineage>
        <taxon>Viruses</taxon>
        <taxon>Duplodnaviria</taxon>
        <taxon>Heunggongvirae</taxon>
        <taxon>Uroviricota</taxon>
        <taxon>Caudoviricetes</taxon>
    </lineage>
</organism>
<sequence length="920" mass="106930">MEVFNRDHSFPAKGALLGLPPQAISTKKKNRKWKEDCMDALETIGLKQYDRNQMYRDYYLMADGKLSFMEMADVIPQLRNVQKLRSDIRIPSFLKHYDIIGGIVNAFEGWLTNLQDKYTVNEVGDMAISEYEDTMSNLLHRHIQEQWDIIVNQRLVEAGLDPTYNEFNSEEERQAYVQQIQQAKTSMTPDDIQRFMSTRWKTQAAVWGDHTIEADRSRFYMDELDRENYRDRLLSGKMFRNHFVGFDYYRPEVWSPMEVFHPDVKYPQYGSYVGRLHYYEGVELISRYGHKMTAKDKRRIMGGDDDYEGWVSNDGARYDWKKKKPSITGMYENEVVPWKGYHDYESIVAAEDYYGVPMGEYHTFGPDGEEHTQPRFLPRFHPFGYFNSGMADGKRYEIDSRLFRVMEGYWVSMKPVFLITYMTETGMVDQELVTDELLPEFLEKNGIKKVKRVMADAVGDPEVNTYILEYVPEVRFGVKITGGNLMDKPIYIGGDPIPHQIHGDSSLYDYVIPVSGFIGASLADRIQPFQMMYNLAMNQLYNNAEKEIGKFFLGDLGFLPTEYKDMMDKKGALATFMQIVKSVSFMGVGGNDTNNPYQNPQMSSIYNQFGVYDLTNTDQIRSRMEMASYAYMMAYRMIGISEQAMGQSTRYESSTGVKQGVNATMLQTQTYFNDFDDFKKRTLDIHLAVAQVCQKEGYDWTVMYRNSDLSLAYISLTDNSLSLRHLNVMAVSNSKKRLELENLKQYILQTNTLGNDLLDITRMMNANSTAEMNQIGRDARSYADRVRQEEYQNQQRLVQQKAEADQQARNDEHEKEKELAYIKGNFDLRGKSIMAAGQAARTQDNAEGMDYVEAIADRALKERDLDIREEDMRTRQANAEAERRSREEIEKRKLELKEKEIDARNKRSDTDRFTSIINKN</sequence>
<accession>A0A8S5Q7T5</accession>
<evidence type="ECO:0000256" key="1">
    <source>
        <dbReference type="SAM" id="MobiDB-lite"/>
    </source>
</evidence>
<feature type="compositionally biased region" description="Basic and acidic residues" evidence="1">
    <location>
        <begin position="802"/>
        <end position="816"/>
    </location>
</feature>
<evidence type="ECO:0000313" key="2">
    <source>
        <dbReference type="EMBL" id="DAE14843.1"/>
    </source>
</evidence>
<proteinExistence type="predicted"/>
<feature type="region of interest" description="Disordered" evidence="1">
    <location>
        <begin position="901"/>
        <end position="920"/>
    </location>
</feature>
<protein>
    <submittedName>
        <fullName evidence="2">Portal protein</fullName>
    </submittedName>
</protein>
<feature type="compositionally biased region" description="Basic and acidic residues" evidence="1">
    <location>
        <begin position="901"/>
        <end position="912"/>
    </location>
</feature>
<name>A0A8S5Q7T5_9CAUD</name>
<feature type="region of interest" description="Disordered" evidence="1">
    <location>
        <begin position="871"/>
        <end position="893"/>
    </location>
</feature>